<dbReference type="AlphaFoldDB" id="I0GS19"/>
<dbReference type="InterPro" id="IPR027417">
    <property type="entry name" value="P-loop_NTPase"/>
</dbReference>
<dbReference type="SUPFAM" id="SSF52540">
    <property type="entry name" value="P-loop containing nucleoside triphosphate hydrolases"/>
    <property type="match status" value="1"/>
</dbReference>
<evidence type="ECO:0000313" key="2">
    <source>
        <dbReference type="Proteomes" id="UP000007887"/>
    </source>
</evidence>
<name>I0GS19_SELRL</name>
<dbReference type="PATRIC" id="fig|927704.6.peg.1923"/>
<protein>
    <submittedName>
        <fullName evidence="1">Putative phage protein</fullName>
    </submittedName>
</protein>
<dbReference type="eggNOG" id="ENOG502Z9VC">
    <property type="taxonomic scope" value="Bacteria"/>
</dbReference>
<dbReference type="RefSeq" id="WP_014424987.1">
    <property type="nucleotide sequence ID" value="NC_017068.1"/>
</dbReference>
<dbReference type="KEGG" id="sri:SELR_18480"/>
<dbReference type="Proteomes" id="UP000007887">
    <property type="component" value="Chromosome"/>
</dbReference>
<gene>
    <name evidence="1" type="ordered locus">SELR_18480</name>
</gene>
<proteinExistence type="predicted"/>
<dbReference type="EMBL" id="AP012292">
    <property type="protein sequence ID" value="BAL83556.1"/>
    <property type="molecule type" value="Genomic_DNA"/>
</dbReference>
<reference evidence="1 2" key="1">
    <citation type="submission" date="2011-10" db="EMBL/GenBank/DDBJ databases">
        <title>Whole genome sequence of Selenomonas ruminantium subsp. lactilytica TAM6421.</title>
        <authorList>
            <person name="Oguchi A."/>
            <person name="Ankai A."/>
            <person name="Kaneko J."/>
            <person name="Yamada-Narita S."/>
            <person name="Fukui S."/>
            <person name="Takahashi M."/>
            <person name="Onodera T."/>
            <person name="Kojima S."/>
            <person name="Fushimi T."/>
            <person name="Abe N."/>
            <person name="Kamio Y."/>
            <person name="Yamazaki S."/>
            <person name="Fujita N."/>
        </authorList>
    </citation>
    <scope>NUCLEOTIDE SEQUENCE [LARGE SCALE GENOMIC DNA]</scope>
    <source>
        <strain evidence="2">NBRC 103574 / TAM6421</strain>
    </source>
</reference>
<evidence type="ECO:0000313" key="1">
    <source>
        <dbReference type="EMBL" id="BAL83556.1"/>
    </source>
</evidence>
<organism evidence="1 2">
    <name type="scientific">Selenomonas ruminantium subsp. lactilytica (strain NBRC 103574 / TAM6421)</name>
    <dbReference type="NCBI Taxonomy" id="927704"/>
    <lineage>
        <taxon>Bacteria</taxon>
        <taxon>Bacillati</taxon>
        <taxon>Bacillota</taxon>
        <taxon>Negativicutes</taxon>
        <taxon>Selenomonadales</taxon>
        <taxon>Selenomonadaceae</taxon>
        <taxon>Selenomonas</taxon>
    </lineage>
</organism>
<dbReference type="OrthoDB" id="8606643at2"/>
<dbReference type="HOGENOM" id="CLU_109302_0_0_9"/>
<sequence length="217" mass="24798">MANSILIIGESGAGKTTSIRTLDPKTTFIIDCDRKGLSFRGWKKMYNTANKNYIATSNLETIWGYLKRISYQDMTHIKTVIIDTLNGIMVDDEFRRMHEKSFDKWQDLAASVYGLVTDIHELRDDLTIVCTAHAQTDRDDNGYMFTHMKTSGRKLDKIVVESKFTTVLLAKADNGKYVFETHANHSTAKSPMDCFAESEIPNDLKYVIETLDKYENE</sequence>
<accession>I0GS19</accession>
<dbReference type="Pfam" id="PF13479">
    <property type="entry name" value="AAA_24"/>
    <property type="match status" value="1"/>
</dbReference>